<accession>E6SCD7</accession>
<dbReference type="STRING" id="710696.Intca_2005"/>
<dbReference type="KEGG" id="ica:Intca_2005"/>
<dbReference type="Pfam" id="PF24491">
    <property type="entry name" value="DUF7586"/>
    <property type="match status" value="1"/>
</dbReference>
<protein>
    <submittedName>
        <fullName evidence="5">Beta-lactamase</fullName>
    </submittedName>
</protein>
<feature type="compositionally biased region" description="Low complexity" evidence="2">
    <location>
        <begin position="10"/>
        <end position="25"/>
    </location>
</feature>
<evidence type="ECO:0000256" key="1">
    <source>
        <dbReference type="ARBA" id="ARBA00038473"/>
    </source>
</evidence>
<evidence type="ECO:0000313" key="5">
    <source>
        <dbReference type="EMBL" id="ADU48516.1"/>
    </source>
</evidence>
<dbReference type="EMBL" id="CP002343">
    <property type="protein sequence ID" value="ADU48516.1"/>
    <property type="molecule type" value="Genomic_DNA"/>
</dbReference>
<dbReference type="InterPro" id="IPR051478">
    <property type="entry name" value="Beta-lactamase-like_AB/R"/>
</dbReference>
<evidence type="ECO:0000313" key="6">
    <source>
        <dbReference type="Proteomes" id="UP000008914"/>
    </source>
</evidence>
<gene>
    <name evidence="5" type="ordered locus">Intca_2005</name>
</gene>
<sequence>MTQQDVRRTPAGAAGSPAGSSLSPSLQRDLITRVSAAQRRWRSPVVSAGVVREGRLVWSGHVGSAVLGDGDHAAVPAGDSTPFLIGSVTKTFTALAVMALRDEGLLTLDDTLADHLPGTKHATVRLRQMMAHASGLQREPIGNIWESLSAPEREAFLAGAEVAEQVLPAHHAFHYSNLAYGLLGQVVERVTGRPWEQVVRERILEPLGMTRTGLTPAEDRARGYQIDPYAGSAKEEPLFSLNATAPLGGLWSTVADLAAYAAYLADPDDRVVRPETVEEMCRPLIMTDVDGWTGAYGLGFGMARRGDRVFVGHGGAMPGYLTGLRVRRREQVGAVVFANVTSGAEPLALAADLIEAVIDVEPSIEPVWSPEPPRPDLAELLGQWWSEGSPLIFFVRDGELWSRLTDDTLSETRFAAEAPDRFRAVAGRERGEVLEVVRHPDGTVVKLYFATYAVTRMPLGFADLVDRSRDRGSGAGRTDAEV</sequence>
<dbReference type="PANTHER" id="PTHR22935">
    <property type="entry name" value="PENICILLIN-BINDING PROTEIN"/>
    <property type="match status" value="1"/>
</dbReference>
<keyword evidence="6" id="KW-1185">Reference proteome</keyword>
<name>E6SCD7_INTC7</name>
<feature type="domain" description="Beta-lactamase-related" evidence="3">
    <location>
        <begin position="40"/>
        <end position="355"/>
    </location>
</feature>
<evidence type="ECO:0000259" key="4">
    <source>
        <dbReference type="Pfam" id="PF24491"/>
    </source>
</evidence>
<feature type="domain" description="DUF7586" evidence="4">
    <location>
        <begin position="374"/>
        <end position="456"/>
    </location>
</feature>
<proteinExistence type="inferred from homology"/>
<dbReference type="InterPro" id="IPR012338">
    <property type="entry name" value="Beta-lactam/transpept-like"/>
</dbReference>
<dbReference type="RefSeq" id="WP_013492831.1">
    <property type="nucleotide sequence ID" value="NC_014830.1"/>
</dbReference>
<dbReference type="Proteomes" id="UP000008914">
    <property type="component" value="Chromosome"/>
</dbReference>
<evidence type="ECO:0000259" key="3">
    <source>
        <dbReference type="Pfam" id="PF00144"/>
    </source>
</evidence>
<dbReference type="InterPro" id="IPR001466">
    <property type="entry name" value="Beta-lactam-related"/>
</dbReference>
<feature type="region of interest" description="Disordered" evidence="2">
    <location>
        <begin position="1"/>
        <end position="25"/>
    </location>
</feature>
<dbReference type="Gene3D" id="3.40.710.10">
    <property type="entry name" value="DD-peptidase/beta-lactamase superfamily"/>
    <property type="match status" value="1"/>
</dbReference>
<dbReference type="HOGENOM" id="CLU_020027_2_0_11"/>
<dbReference type="AlphaFoldDB" id="E6SCD7"/>
<dbReference type="eggNOG" id="COG1680">
    <property type="taxonomic scope" value="Bacteria"/>
</dbReference>
<dbReference type="SUPFAM" id="SSF56601">
    <property type="entry name" value="beta-lactamase/transpeptidase-like"/>
    <property type="match status" value="1"/>
</dbReference>
<dbReference type="InterPro" id="IPR056008">
    <property type="entry name" value="DUF7586"/>
</dbReference>
<evidence type="ECO:0000256" key="2">
    <source>
        <dbReference type="SAM" id="MobiDB-lite"/>
    </source>
</evidence>
<organism evidence="5 6">
    <name type="scientific">Intrasporangium calvum (strain ATCC 23552 / DSM 43043 / JCM 3097 / NBRC 12989 / NCIMB 10167 / NRRL B-3866 / 7 KIP)</name>
    <dbReference type="NCBI Taxonomy" id="710696"/>
    <lineage>
        <taxon>Bacteria</taxon>
        <taxon>Bacillati</taxon>
        <taxon>Actinomycetota</taxon>
        <taxon>Actinomycetes</taxon>
        <taxon>Micrococcales</taxon>
        <taxon>Intrasporangiaceae</taxon>
        <taxon>Intrasporangium</taxon>
    </lineage>
</organism>
<comment type="similarity">
    <text evidence="1">Belongs to the beta-lactamase family.</text>
</comment>
<dbReference type="PANTHER" id="PTHR22935:SF95">
    <property type="entry name" value="BETA-LACTAMASE-LIKE 1-RELATED"/>
    <property type="match status" value="1"/>
</dbReference>
<reference evidence="5 6" key="1">
    <citation type="journal article" date="2010" name="Stand. Genomic Sci.">
        <title>Complete genome sequence of Intrasporangium calvum type strain (7 KIP).</title>
        <authorList>
            <person name="Del Rio T.G."/>
            <person name="Chertkov O."/>
            <person name="Yasawong M."/>
            <person name="Lucas S."/>
            <person name="Deshpande S."/>
            <person name="Cheng J.F."/>
            <person name="Detter C."/>
            <person name="Tapia R."/>
            <person name="Han C."/>
            <person name="Goodwin L."/>
            <person name="Pitluck S."/>
            <person name="Liolios K."/>
            <person name="Ivanova N."/>
            <person name="Mavromatis K."/>
            <person name="Pati A."/>
            <person name="Chen A."/>
            <person name="Palaniappan K."/>
            <person name="Land M."/>
            <person name="Hauser L."/>
            <person name="Chang Y.J."/>
            <person name="Jeffries C.D."/>
            <person name="Rohde M."/>
            <person name="Pukall R."/>
            <person name="Sikorski J."/>
            <person name="Goker M."/>
            <person name="Woyke T."/>
            <person name="Bristow J."/>
            <person name="Eisen J.A."/>
            <person name="Markowitz V."/>
            <person name="Hugenholtz P."/>
            <person name="Kyrpides N.C."/>
            <person name="Klenk H.P."/>
            <person name="Lapidus A."/>
        </authorList>
    </citation>
    <scope>NUCLEOTIDE SEQUENCE [LARGE SCALE GENOMIC DNA]</scope>
    <source>
        <strain evidence="6">ATCC 23552 / DSM 43043 / JCM 3097 / NBRC 12989 / 7 KIP</strain>
    </source>
</reference>
<dbReference type="Pfam" id="PF00144">
    <property type="entry name" value="Beta-lactamase"/>
    <property type="match status" value="1"/>
</dbReference>